<gene>
    <name evidence="2" type="ORF">RM540_03465</name>
</gene>
<dbReference type="EMBL" id="JAVRHT010000005">
    <property type="protein sequence ID" value="MDT0630795.1"/>
    <property type="molecule type" value="Genomic_DNA"/>
</dbReference>
<keyword evidence="3" id="KW-1185">Reference proteome</keyword>
<sequence length="321" mass="34506">MPRTVLSRRPALAAALRPVLALALLFGAPAAAQDTALERAPARALGKADTLRAADGWRTSLVAQLQGNQAAYSNWQEGGVNALAFTASAEGSFDRVVGRFLISQNGRLAFGLLRQDTLSFRKAVDVVRYGATVETASDDAFRPYLGVSLRTQFADGYDYDPSPEDYPSLVVVPGEEVRVSTFAAPLVLGQSVGLAYRPGGGFVARSGLALRETAVSVRELRPVYGNGLDQTVRVEVGVDVEAIFERDVMENVRLRSRLTAFQGFGVVGEALPDVLFENALVLKVNDLINVTLNGSALYDRDVSSDLQLRETVALGLTFELL</sequence>
<protein>
    <submittedName>
        <fullName evidence="2">DUF3078 domain-containing protein</fullName>
    </submittedName>
</protein>
<feature type="chain" id="PRO_5045528870" evidence="1">
    <location>
        <begin position="33"/>
        <end position="321"/>
    </location>
</feature>
<evidence type="ECO:0000313" key="3">
    <source>
        <dbReference type="Proteomes" id="UP001267426"/>
    </source>
</evidence>
<dbReference type="Proteomes" id="UP001267426">
    <property type="component" value="Unassembled WGS sequence"/>
</dbReference>
<evidence type="ECO:0000256" key="1">
    <source>
        <dbReference type="SAM" id="SignalP"/>
    </source>
</evidence>
<organism evidence="2 3">
    <name type="scientific">Rubrivirga litoralis</name>
    <dbReference type="NCBI Taxonomy" id="3075598"/>
    <lineage>
        <taxon>Bacteria</taxon>
        <taxon>Pseudomonadati</taxon>
        <taxon>Rhodothermota</taxon>
        <taxon>Rhodothermia</taxon>
        <taxon>Rhodothermales</taxon>
        <taxon>Rubricoccaceae</taxon>
        <taxon>Rubrivirga</taxon>
    </lineage>
</organism>
<feature type="signal peptide" evidence="1">
    <location>
        <begin position="1"/>
        <end position="32"/>
    </location>
</feature>
<keyword evidence="1" id="KW-0732">Signal</keyword>
<dbReference type="Pfam" id="PF11276">
    <property type="entry name" value="DUF3078"/>
    <property type="match status" value="1"/>
</dbReference>
<dbReference type="InterPro" id="IPR021428">
    <property type="entry name" value="DUF3078"/>
</dbReference>
<accession>A0ABU3BNB5</accession>
<dbReference type="PROSITE" id="PS51318">
    <property type="entry name" value="TAT"/>
    <property type="match status" value="1"/>
</dbReference>
<proteinExistence type="predicted"/>
<dbReference type="InterPro" id="IPR006311">
    <property type="entry name" value="TAT_signal"/>
</dbReference>
<evidence type="ECO:0000313" key="2">
    <source>
        <dbReference type="EMBL" id="MDT0630795.1"/>
    </source>
</evidence>
<reference evidence="2 3" key="1">
    <citation type="submission" date="2023-09" db="EMBL/GenBank/DDBJ databases">
        <authorList>
            <person name="Rey-Velasco X."/>
        </authorList>
    </citation>
    <scope>NUCLEOTIDE SEQUENCE [LARGE SCALE GENOMIC DNA]</scope>
    <source>
        <strain evidence="2 3">F394</strain>
    </source>
</reference>
<dbReference type="RefSeq" id="WP_311662131.1">
    <property type="nucleotide sequence ID" value="NZ_JAVRHT010000005.1"/>
</dbReference>
<comment type="caution">
    <text evidence="2">The sequence shown here is derived from an EMBL/GenBank/DDBJ whole genome shotgun (WGS) entry which is preliminary data.</text>
</comment>
<name>A0ABU3BNB5_9BACT</name>